<dbReference type="Proteomes" id="UP001066276">
    <property type="component" value="Chromosome 1_1"/>
</dbReference>
<feature type="region of interest" description="Disordered" evidence="1">
    <location>
        <begin position="1"/>
        <end position="272"/>
    </location>
</feature>
<name>A0AAV7WK74_PLEWA</name>
<evidence type="ECO:0000256" key="1">
    <source>
        <dbReference type="SAM" id="MobiDB-lite"/>
    </source>
</evidence>
<comment type="caution">
    <text evidence="2">The sequence shown here is derived from an EMBL/GenBank/DDBJ whole genome shotgun (WGS) entry which is preliminary data.</text>
</comment>
<organism evidence="2 3">
    <name type="scientific">Pleurodeles waltl</name>
    <name type="common">Iberian ribbed newt</name>
    <dbReference type="NCBI Taxonomy" id="8319"/>
    <lineage>
        <taxon>Eukaryota</taxon>
        <taxon>Metazoa</taxon>
        <taxon>Chordata</taxon>
        <taxon>Craniata</taxon>
        <taxon>Vertebrata</taxon>
        <taxon>Euteleostomi</taxon>
        <taxon>Amphibia</taxon>
        <taxon>Batrachia</taxon>
        <taxon>Caudata</taxon>
        <taxon>Salamandroidea</taxon>
        <taxon>Salamandridae</taxon>
        <taxon>Pleurodelinae</taxon>
        <taxon>Pleurodeles</taxon>
    </lineage>
</organism>
<evidence type="ECO:0000313" key="2">
    <source>
        <dbReference type="EMBL" id="KAJ1213046.1"/>
    </source>
</evidence>
<dbReference type="EMBL" id="JANPWB010000001">
    <property type="protein sequence ID" value="KAJ1213046.1"/>
    <property type="molecule type" value="Genomic_DNA"/>
</dbReference>
<gene>
    <name evidence="2" type="ORF">NDU88_000685</name>
</gene>
<evidence type="ECO:0000313" key="3">
    <source>
        <dbReference type="Proteomes" id="UP001066276"/>
    </source>
</evidence>
<proteinExistence type="predicted"/>
<sequence>MVTAAQPMQSVHLTRSRQPAPPQLRRHRCSPQSVTSCRPPGSQPLHPGHSAAPDTGLTTQGAQGPNRSKSLSHLQGPPAASHIPRPPGPEVSRGPAPQARSPSPHATPFTPGCRASSVANTGPASQAVREPVGRGPTRPPIGPRHDRRPTGAPSSRSPKRCPALHRAHRAIPQRPAPRGHYSWPSHAASRRPVACVRGHMTHRATRPAVSAARLHSPATATSSPLPQPDRHQTRRLPATLSAEKLRPDRRNDQKRAPASAEPHNVLAILLAG</sequence>
<reference evidence="2" key="1">
    <citation type="journal article" date="2022" name="bioRxiv">
        <title>Sequencing and chromosome-scale assembly of the giantPleurodeles waltlgenome.</title>
        <authorList>
            <person name="Brown T."/>
            <person name="Elewa A."/>
            <person name="Iarovenko S."/>
            <person name="Subramanian E."/>
            <person name="Araus A.J."/>
            <person name="Petzold A."/>
            <person name="Susuki M."/>
            <person name="Suzuki K.-i.T."/>
            <person name="Hayashi T."/>
            <person name="Toyoda A."/>
            <person name="Oliveira C."/>
            <person name="Osipova E."/>
            <person name="Leigh N.D."/>
            <person name="Simon A."/>
            <person name="Yun M.H."/>
        </authorList>
    </citation>
    <scope>NUCLEOTIDE SEQUENCE</scope>
    <source>
        <strain evidence="2">20211129_DDA</strain>
        <tissue evidence="2">Liver</tissue>
    </source>
</reference>
<dbReference type="AlphaFoldDB" id="A0AAV7WK74"/>
<feature type="compositionally biased region" description="Polar residues" evidence="1">
    <location>
        <begin position="56"/>
        <end position="73"/>
    </location>
</feature>
<feature type="compositionally biased region" description="Basic and acidic residues" evidence="1">
    <location>
        <begin position="243"/>
        <end position="255"/>
    </location>
</feature>
<feature type="compositionally biased region" description="Polar residues" evidence="1">
    <location>
        <begin position="1"/>
        <end position="17"/>
    </location>
</feature>
<accession>A0AAV7WK74</accession>
<protein>
    <submittedName>
        <fullName evidence="2">Uncharacterized protein</fullName>
    </submittedName>
</protein>
<keyword evidence="3" id="KW-1185">Reference proteome</keyword>
<feature type="compositionally biased region" description="Basic residues" evidence="1">
    <location>
        <begin position="157"/>
        <end position="171"/>
    </location>
</feature>